<dbReference type="CDD" id="cd00093">
    <property type="entry name" value="HTH_XRE"/>
    <property type="match status" value="1"/>
</dbReference>
<dbReference type="InterPro" id="IPR036286">
    <property type="entry name" value="LexA/Signal_pep-like_sf"/>
</dbReference>
<dbReference type="CDD" id="cd06529">
    <property type="entry name" value="S24_LexA-like"/>
    <property type="match status" value="1"/>
</dbReference>
<evidence type="ECO:0000313" key="5">
    <source>
        <dbReference type="EMBL" id="MCG5031691.1"/>
    </source>
</evidence>
<sequence length="228" mass="25354">MTKLGENLKQLMTAKTLSATQLARMSGVAQSQITRILTGEAKHPTIDTVVALAQGLNVSLYDLVSTSGGGIKVFPPEEPVDDSLYVLVPDVKASLSAGPGCDWLLEPEDEGAQVAYKRDFFVKKHVNPKNTFRMRVHGDSMYPYFFDGDSVLIERYKEGDPIRSGRIYAFSFAGELRVKRLRVRMDGKIAIESENSSAYHEELVSQEEFFNRAKILGRVIDRSGGDFL</sequence>
<evidence type="ECO:0000256" key="2">
    <source>
        <dbReference type="ARBA" id="ARBA00023125"/>
    </source>
</evidence>
<name>A0ABS9MST7_9BURK</name>
<dbReference type="SUPFAM" id="SSF51306">
    <property type="entry name" value="LexA/Signal peptidase"/>
    <property type="match status" value="1"/>
</dbReference>
<dbReference type="InterPro" id="IPR010982">
    <property type="entry name" value="Lambda_DNA-bd_dom_sf"/>
</dbReference>
<protein>
    <submittedName>
        <fullName evidence="5">Helix-turn-helix domain-containing protein</fullName>
    </submittedName>
</protein>
<comment type="caution">
    <text evidence="5">The sequence shown here is derived from an EMBL/GenBank/DDBJ whole genome shotgun (WGS) entry which is preliminary data.</text>
</comment>
<dbReference type="InterPro" id="IPR039418">
    <property type="entry name" value="LexA-like"/>
</dbReference>
<evidence type="ECO:0000256" key="3">
    <source>
        <dbReference type="ARBA" id="ARBA00023163"/>
    </source>
</evidence>
<evidence type="ECO:0000313" key="6">
    <source>
        <dbReference type="Proteomes" id="UP001297600"/>
    </source>
</evidence>
<dbReference type="Proteomes" id="UP001297600">
    <property type="component" value="Unassembled WGS sequence"/>
</dbReference>
<dbReference type="RefSeq" id="WP_237980077.1">
    <property type="nucleotide sequence ID" value="NZ_JAKNCT010000012.1"/>
</dbReference>
<proteinExistence type="predicted"/>
<keyword evidence="2" id="KW-0238">DNA-binding</keyword>
<dbReference type="PANTHER" id="PTHR40661">
    <property type="match status" value="1"/>
</dbReference>
<dbReference type="EMBL" id="JAKNCT010000012">
    <property type="protein sequence ID" value="MCG5031691.1"/>
    <property type="molecule type" value="Genomic_DNA"/>
</dbReference>
<reference evidence="5 6" key="1">
    <citation type="submission" date="2022-02" db="EMBL/GenBank/DDBJ databases">
        <title>Mesosutterella porci, a novel member of the family Sutterellaceae from pig feces.</title>
        <authorList>
            <person name="Wylensek D."/>
            <person name="Clavel T."/>
        </authorList>
    </citation>
    <scope>NUCLEOTIDE SEQUENCE [LARGE SCALE GENOMIC DNA]</scope>
    <source>
        <strain evidence="6">oilRF-744-wt-GAM-9</strain>
    </source>
</reference>
<dbReference type="Gene3D" id="2.10.109.10">
    <property type="entry name" value="Umud Fragment, subunit A"/>
    <property type="match status" value="1"/>
</dbReference>
<keyword evidence="6" id="KW-1185">Reference proteome</keyword>
<dbReference type="PANTHER" id="PTHR40661:SF3">
    <property type="entry name" value="FELS-1 PROPHAGE TRANSCRIPTIONAL REGULATOR"/>
    <property type="match status" value="1"/>
</dbReference>
<evidence type="ECO:0000256" key="1">
    <source>
        <dbReference type="ARBA" id="ARBA00023015"/>
    </source>
</evidence>
<dbReference type="Pfam" id="PF00717">
    <property type="entry name" value="Peptidase_S24"/>
    <property type="match status" value="1"/>
</dbReference>
<keyword evidence="3" id="KW-0804">Transcription</keyword>
<dbReference type="Gene3D" id="1.10.260.40">
    <property type="entry name" value="lambda repressor-like DNA-binding domains"/>
    <property type="match status" value="1"/>
</dbReference>
<dbReference type="InterPro" id="IPR001387">
    <property type="entry name" value="Cro/C1-type_HTH"/>
</dbReference>
<feature type="domain" description="HTH cro/C1-type" evidence="4">
    <location>
        <begin position="8"/>
        <end position="63"/>
    </location>
</feature>
<accession>A0ABS9MST7</accession>
<evidence type="ECO:0000259" key="4">
    <source>
        <dbReference type="PROSITE" id="PS50943"/>
    </source>
</evidence>
<gene>
    <name evidence="5" type="ORF">MAF45_09595</name>
</gene>
<dbReference type="InterPro" id="IPR015927">
    <property type="entry name" value="Peptidase_S24_S26A/B/C"/>
</dbReference>
<organism evidence="5 6">
    <name type="scientific">Mesosutterella porci</name>
    <dbReference type="NCBI Taxonomy" id="2915351"/>
    <lineage>
        <taxon>Bacteria</taxon>
        <taxon>Pseudomonadati</taxon>
        <taxon>Pseudomonadota</taxon>
        <taxon>Betaproteobacteria</taxon>
        <taxon>Burkholderiales</taxon>
        <taxon>Sutterellaceae</taxon>
        <taxon>Mesosutterella</taxon>
    </lineage>
</organism>
<dbReference type="SMART" id="SM00530">
    <property type="entry name" value="HTH_XRE"/>
    <property type="match status" value="1"/>
</dbReference>
<dbReference type="SUPFAM" id="SSF47413">
    <property type="entry name" value="lambda repressor-like DNA-binding domains"/>
    <property type="match status" value="1"/>
</dbReference>
<dbReference type="PROSITE" id="PS50943">
    <property type="entry name" value="HTH_CROC1"/>
    <property type="match status" value="1"/>
</dbReference>
<dbReference type="Pfam" id="PF01381">
    <property type="entry name" value="HTH_3"/>
    <property type="match status" value="1"/>
</dbReference>
<keyword evidence="1" id="KW-0805">Transcription regulation</keyword>